<proteinExistence type="predicted"/>
<feature type="non-terminal residue" evidence="1">
    <location>
        <position position="79"/>
    </location>
</feature>
<dbReference type="Proteomes" id="UP000789920">
    <property type="component" value="Unassembled WGS sequence"/>
</dbReference>
<evidence type="ECO:0000313" key="2">
    <source>
        <dbReference type="Proteomes" id="UP000789920"/>
    </source>
</evidence>
<name>A0ACA9RIN5_9GLOM</name>
<accession>A0ACA9RIN5</accession>
<sequence length="79" mass="8924">MENVEFPTPLSRIYYSVALKDNLIFYIGEEGEIIVYDLNETTRGDSIAARYRHSAVLTRYGLIVIYGGLGVNNNQPQPN</sequence>
<gene>
    <name evidence="1" type="ORF">RPERSI_LOCUS19876</name>
</gene>
<keyword evidence="2" id="KW-1185">Reference proteome</keyword>
<organism evidence="1 2">
    <name type="scientific">Racocetra persica</name>
    <dbReference type="NCBI Taxonomy" id="160502"/>
    <lineage>
        <taxon>Eukaryota</taxon>
        <taxon>Fungi</taxon>
        <taxon>Fungi incertae sedis</taxon>
        <taxon>Mucoromycota</taxon>
        <taxon>Glomeromycotina</taxon>
        <taxon>Glomeromycetes</taxon>
        <taxon>Diversisporales</taxon>
        <taxon>Gigasporaceae</taxon>
        <taxon>Racocetra</taxon>
    </lineage>
</organism>
<reference evidence="1" key="1">
    <citation type="submission" date="2021-06" db="EMBL/GenBank/DDBJ databases">
        <authorList>
            <person name="Kallberg Y."/>
            <person name="Tangrot J."/>
            <person name="Rosling A."/>
        </authorList>
    </citation>
    <scope>NUCLEOTIDE SEQUENCE</scope>
    <source>
        <strain evidence="1">MA461A</strain>
    </source>
</reference>
<dbReference type="EMBL" id="CAJVQC010055099">
    <property type="protein sequence ID" value="CAG8794994.1"/>
    <property type="molecule type" value="Genomic_DNA"/>
</dbReference>
<comment type="caution">
    <text evidence="1">The sequence shown here is derived from an EMBL/GenBank/DDBJ whole genome shotgun (WGS) entry which is preliminary data.</text>
</comment>
<protein>
    <submittedName>
        <fullName evidence="1">10239_t:CDS:1</fullName>
    </submittedName>
</protein>
<evidence type="ECO:0000313" key="1">
    <source>
        <dbReference type="EMBL" id="CAG8794994.1"/>
    </source>
</evidence>